<organism evidence="3 4">
    <name type="scientific">Streptomyces fuscichromogenes</name>
    <dbReference type="NCBI Taxonomy" id="1324013"/>
    <lineage>
        <taxon>Bacteria</taxon>
        <taxon>Bacillati</taxon>
        <taxon>Actinomycetota</taxon>
        <taxon>Actinomycetes</taxon>
        <taxon>Kitasatosporales</taxon>
        <taxon>Streptomycetaceae</taxon>
        <taxon>Streptomyces</taxon>
    </lineage>
</organism>
<dbReference type="InterPro" id="IPR027417">
    <property type="entry name" value="P-loop_NTPase"/>
</dbReference>
<dbReference type="Pfam" id="PF20469">
    <property type="entry name" value="OLD-like_TOPRIM"/>
    <property type="match status" value="1"/>
</dbReference>
<evidence type="ECO:0000259" key="1">
    <source>
        <dbReference type="Pfam" id="PF13175"/>
    </source>
</evidence>
<dbReference type="RefSeq" id="WP_189264476.1">
    <property type="nucleotide sequence ID" value="NZ_BMML01000009.1"/>
</dbReference>
<dbReference type="InterPro" id="IPR034139">
    <property type="entry name" value="TOPRIM_OLD"/>
</dbReference>
<dbReference type="Gene3D" id="3.40.50.300">
    <property type="entry name" value="P-loop containing nucleotide triphosphate hydrolases"/>
    <property type="match status" value="1"/>
</dbReference>
<keyword evidence="4" id="KW-1185">Reference proteome</keyword>
<protein>
    <recommendedName>
        <fullName evidence="5">ATP-dependent endonuclease</fullName>
    </recommendedName>
</protein>
<dbReference type="CDD" id="cd01026">
    <property type="entry name" value="TOPRIM_OLD"/>
    <property type="match status" value="1"/>
</dbReference>
<dbReference type="EMBL" id="BMML01000009">
    <property type="protein sequence ID" value="GGN15857.1"/>
    <property type="molecule type" value="Genomic_DNA"/>
</dbReference>
<evidence type="ECO:0000313" key="4">
    <source>
        <dbReference type="Proteomes" id="UP000653411"/>
    </source>
</evidence>
<dbReference type="AlphaFoldDB" id="A0A917XEB2"/>
<dbReference type="PANTHER" id="PTHR43581">
    <property type="entry name" value="ATP/GTP PHOSPHATASE"/>
    <property type="match status" value="1"/>
</dbReference>
<reference evidence="3" key="1">
    <citation type="journal article" date="2014" name="Int. J. Syst. Evol. Microbiol.">
        <title>Complete genome sequence of Corynebacterium casei LMG S-19264T (=DSM 44701T), isolated from a smear-ripened cheese.</title>
        <authorList>
            <consortium name="US DOE Joint Genome Institute (JGI-PGF)"/>
            <person name="Walter F."/>
            <person name="Albersmeier A."/>
            <person name="Kalinowski J."/>
            <person name="Ruckert C."/>
        </authorList>
    </citation>
    <scope>NUCLEOTIDE SEQUENCE</scope>
    <source>
        <strain evidence="3">CGMCC 4.7110</strain>
    </source>
</reference>
<evidence type="ECO:0008006" key="5">
    <source>
        <dbReference type="Google" id="ProtNLM"/>
    </source>
</evidence>
<evidence type="ECO:0000259" key="2">
    <source>
        <dbReference type="Pfam" id="PF20469"/>
    </source>
</evidence>
<dbReference type="Pfam" id="PF13175">
    <property type="entry name" value="AAA_15"/>
    <property type="match status" value="1"/>
</dbReference>
<dbReference type="Proteomes" id="UP000653411">
    <property type="component" value="Unassembled WGS sequence"/>
</dbReference>
<dbReference type="PANTHER" id="PTHR43581:SF4">
    <property type="entry name" value="ATP_GTP PHOSPHATASE"/>
    <property type="match status" value="1"/>
</dbReference>
<feature type="domain" description="Endonuclease GajA/Old nuclease/RecF-like AAA" evidence="1">
    <location>
        <begin position="1"/>
        <end position="396"/>
    </location>
</feature>
<dbReference type="InterPro" id="IPR041685">
    <property type="entry name" value="AAA_GajA/Old/RecF-like"/>
</dbReference>
<gene>
    <name evidence="3" type="ORF">GCM10011578_044050</name>
</gene>
<sequence>MRISHVHVQNYRGLRDLQIPVSQFGCIIGENNAGKSSILQALDIFFSGPSLKDTDFYDAHSPLRIEVAFEEIKDEDLARLAEEHRSRIEKVAEGGKLTLSRVYSAPGKGTLKQVDDVPSDMRYWPASAQELVAGKRGDELRQSAIFAFPELREKLSANPTQKAVKEAISELAANLSPAERTKGDVDLVTGMDKSIQALLPEVIYIPAVKELSDDLKTSESASFGKLLGILFEQIKPRLTDVDILFGQLRRYLNAETLPDGRVSDERLDEVRQIESLVQGNLQAAFPDTAVSIEIPPPDLRSVLSNATITVDDGVRGAFKSKGDGLRRSVTFAILRSYAELRTTVRGDSTGARPRPYLLLFEEPELFLHPRAQRQLFEALRIFSQDNHVLVSTHSTAFYSPQATGTFVKIAKNRTTTPPTAVAYPVDLSHLKAKDQFQMIRQENNDAAFFSDKVLLVEGDSDHILIPHIARMLNPNWDFDKQSVAIARVNGKASIARYREFFERFGVSVAVLADLDAIAEGFNKLGAGANSLEKQRHLMQLVGEDISASGAESDEISNNQARRMRDAPAMKELWRDAKKFGDLFMDGKCEWPELQRKVDDFFTRAVTRDLRTILVKYPPSGEISDAKDALISSLRSEKIYVLERGAIEDYYPESISGDKLTAAQSFCDEYRTDSAIRSAIAQVTPADECEFDLIFRSFFED</sequence>
<proteinExistence type="predicted"/>
<comment type="caution">
    <text evidence="3">The sequence shown here is derived from an EMBL/GenBank/DDBJ whole genome shotgun (WGS) entry which is preliminary data.</text>
</comment>
<accession>A0A917XEB2</accession>
<dbReference type="SUPFAM" id="SSF52540">
    <property type="entry name" value="P-loop containing nucleoside triphosphate hydrolases"/>
    <property type="match status" value="1"/>
</dbReference>
<reference evidence="3" key="2">
    <citation type="submission" date="2020-09" db="EMBL/GenBank/DDBJ databases">
        <authorList>
            <person name="Sun Q."/>
            <person name="Zhou Y."/>
        </authorList>
    </citation>
    <scope>NUCLEOTIDE SEQUENCE</scope>
    <source>
        <strain evidence="3">CGMCC 4.7110</strain>
    </source>
</reference>
<name>A0A917XEB2_9ACTN</name>
<evidence type="ECO:0000313" key="3">
    <source>
        <dbReference type="EMBL" id="GGN15857.1"/>
    </source>
</evidence>
<feature type="domain" description="OLD protein-like TOPRIM" evidence="2">
    <location>
        <begin position="448"/>
        <end position="515"/>
    </location>
</feature>
<dbReference type="InterPro" id="IPR051396">
    <property type="entry name" value="Bact_Antivir_Def_Nuclease"/>
</dbReference>